<proteinExistence type="predicted"/>
<dbReference type="RefSeq" id="WP_075082918.1">
    <property type="nucleotide sequence ID" value="NZ_CP042912.1"/>
</dbReference>
<dbReference type="EMBL" id="CP042912">
    <property type="protein sequence ID" value="QEG22878.1"/>
    <property type="molecule type" value="Genomic_DNA"/>
</dbReference>
<accession>A0A5B9P9A4</accession>
<sequence>MNFLTKLLLFAAAGWPIAIDVLCPNEIVPAGISIATQSCLELPLANLDDSAIRPRIMSGPRAIFTRKTSDLDVGHEKISSDIEDVLQLIDDRQIAAIWIFISMLPLSSATVGASVALGDNRRQVVVCIGRLSKKKDSEEQTNESIDTSLAVVRNKIDELFGTDVEIEELAGVDWSLIAARP</sequence>
<organism evidence="1 2">
    <name type="scientific">Mariniblastus fucicola</name>
    <dbReference type="NCBI Taxonomy" id="980251"/>
    <lineage>
        <taxon>Bacteria</taxon>
        <taxon>Pseudomonadati</taxon>
        <taxon>Planctomycetota</taxon>
        <taxon>Planctomycetia</taxon>
        <taxon>Pirellulales</taxon>
        <taxon>Pirellulaceae</taxon>
        <taxon>Mariniblastus</taxon>
    </lineage>
</organism>
<reference evidence="1 2" key="1">
    <citation type="submission" date="2019-08" db="EMBL/GenBank/DDBJ databases">
        <title>Deep-cultivation of Planctomycetes and their phenomic and genomic characterization uncovers novel biology.</title>
        <authorList>
            <person name="Wiegand S."/>
            <person name="Jogler M."/>
            <person name="Boedeker C."/>
            <person name="Pinto D."/>
            <person name="Vollmers J."/>
            <person name="Rivas-Marin E."/>
            <person name="Kohn T."/>
            <person name="Peeters S.H."/>
            <person name="Heuer A."/>
            <person name="Rast P."/>
            <person name="Oberbeckmann S."/>
            <person name="Bunk B."/>
            <person name="Jeske O."/>
            <person name="Meyerdierks A."/>
            <person name="Storesund J.E."/>
            <person name="Kallscheuer N."/>
            <person name="Luecker S."/>
            <person name="Lage O.M."/>
            <person name="Pohl T."/>
            <person name="Merkel B.J."/>
            <person name="Hornburger P."/>
            <person name="Mueller R.-W."/>
            <person name="Bruemmer F."/>
            <person name="Labrenz M."/>
            <person name="Spormann A.M."/>
            <person name="Op den Camp H."/>
            <person name="Overmann J."/>
            <person name="Amann R."/>
            <person name="Jetten M.S.M."/>
            <person name="Mascher T."/>
            <person name="Medema M.H."/>
            <person name="Devos D.P."/>
            <person name="Kaster A.-K."/>
            <person name="Ovreas L."/>
            <person name="Rohde M."/>
            <person name="Galperin M.Y."/>
            <person name="Jogler C."/>
        </authorList>
    </citation>
    <scope>NUCLEOTIDE SEQUENCE [LARGE SCALE GENOMIC DNA]</scope>
    <source>
        <strain evidence="1 2">FC18</strain>
    </source>
</reference>
<dbReference type="AlphaFoldDB" id="A0A5B9P9A4"/>
<evidence type="ECO:0000313" key="1">
    <source>
        <dbReference type="EMBL" id="QEG22878.1"/>
    </source>
</evidence>
<evidence type="ECO:0000313" key="2">
    <source>
        <dbReference type="Proteomes" id="UP000322214"/>
    </source>
</evidence>
<protein>
    <submittedName>
        <fullName evidence="1">Uncharacterized protein</fullName>
    </submittedName>
</protein>
<gene>
    <name evidence="1" type="ORF">MFFC18_27660</name>
</gene>
<name>A0A5B9P9A4_9BACT</name>
<dbReference type="Proteomes" id="UP000322214">
    <property type="component" value="Chromosome"/>
</dbReference>
<dbReference type="KEGG" id="mff:MFFC18_27660"/>
<dbReference type="STRING" id="980251.GCA_001642875_05116"/>
<keyword evidence="2" id="KW-1185">Reference proteome</keyword>